<organism evidence="1 2">
    <name type="scientific">Ambrosiozyma monospora</name>
    <name type="common">Yeast</name>
    <name type="synonym">Endomycopsis monosporus</name>
    <dbReference type="NCBI Taxonomy" id="43982"/>
    <lineage>
        <taxon>Eukaryota</taxon>
        <taxon>Fungi</taxon>
        <taxon>Dikarya</taxon>
        <taxon>Ascomycota</taxon>
        <taxon>Saccharomycotina</taxon>
        <taxon>Pichiomycetes</taxon>
        <taxon>Pichiales</taxon>
        <taxon>Pichiaceae</taxon>
        <taxon>Ambrosiozyma</taxon>
    </lineage>
</organism>
<evidence type="ECO:0000313" key="2">
    <source>
        <dbReference type="Proteomes" id="UP001165064"/>
    </source>
</evidence>
<name>A0ACB5ST23_AMBMO</name>
<reference evidence="1" key="1">
    <citation type="submission" date="2023-04" db="EMBL/GenBank/DDBJ databases">
        <title>Ambrosiozyma monospora NBRC 10751.</title>
        <authorList>
            <person name="Ichikawa N."/>
            <person name="Sato H."/>
            <person name="Tonouchi N."/>
        </authorList>
    </citation>
    <scope>NUCLEOTIDE SEQUENCE</scope>
    <source>
        <strain evidence="1">NBRC 10751</strain>
    </source>
</reference>
<protein>
    <submittedName>
        <fullName evidence="1">Unnamed protein product</fullName>
    </submittedName>
</protein>
<accession>A0ACB5ST23</accession>
<comment type="caution">
    <text evidence="1">The sequence shown here is derived from an EMBL/GenBank/DDBJ whole genome shotgun (WGS) entry which is preliminary data.</text>
</comment>
<sequence length="345" mass="38182">MGSVIPSGLNRTQSTTIQPFNLTNEGLYNDLVKFARLSSAAYCISTIDGVEEGKLNEGCTDNSCTQAEDDIVVVDVIDSLSHALIMVQDSTKQLIIDFEGSTTIIDWIIDFKYELVAFESYGSTKGLDVVGINATNPTVHEGYQKVSQNFFKHGFAKLEKLFEQYPDYQLVLTGHSLGGALSSLVGVQLYLMGYKPAIVTYASTKVFGASFAEWIDQEFHTKDYVSRLQQNDVSRIEAGTITRVFHNGDVIATLPAASVGYAHVGSEFYIHKTSLPHEIDSVQIRGSFYAGYENQQMGALLINWRPMLANFFKDMYVLGPHARYFGNIATCTPAAQFAQLLGFEY</sequence>
<keyword evidence="2" id="KW-1185">Reference proteome</keyword>
<dbReference type="EMBL" id="BSXS01000282">
    <property type="protein sequence ID" value="GME71790.1"/>
    <property type="molecule type" value="Genomic_DNA"/>
</dbReference>
<gene>
    <name evidence="1" type="ORF">Amon02_000071400</name>
</gene>
<proteinExistence type="predicted"/>
<dbReference type="Proteomes" id="UP001165064">
    <property type="component" value="Unassembled WGS sequence"/>
</dbReference>
<evidence type="ECO:0000313" key="1">
    <source>
        <dbReference type="EMBL" id="GME71790.1"/>
    </source>
</evidence>